<feature type="domain" description="PiggyBac transposable element-derived protein" evidence="1">
    <location>
        <begin position="3"/>
        <end position="360"/>
    </location>
</feature>
<dbReference type="Proteomes" id="UP001160148">
    <property type="component" value="Unassembled WGS sequence"/>
</dbReference>
<evidence type="ECO:0000313" key="2">
    <source>
        <dbReference type="EMBL" id="CAI6354994.1"/>
    </source>
</evidence>
<gene>
    <name evidence="2" type="ORF">MEUPH1_LOCUS10903</name>
</gene>
<dbReference type="PANTHER" id="PTHR46599">
    <property type="entry name" value="PIGGYBAC TRANSPOSABLE ELEMENT-DERIVED PROTEIN 4"/>
    <property type="match status" value="1"/>
</dbReference>
<dbReference type="EMBL" id="CARXXK010000002">
    <property type="protein sequence ID" value="CAI6354994.1"/>
    <property type="molecule type" value="Genomic_DNA"/>
</dbReference>
<dbReference type="AlphaFoldDB" id="A0AAV0WGC6"/>
<organism evidence="2 3">
    <name type="scientific">Macrosiphum euphorbiae</name>
    <name type="common">potato aphid</name>
    <dbReference type="NCBI Taxonomy" id="13131"/>
    <lineage>
        <taxon>Eukaryota</taxon>
        <taxon>Metazoa</taxon>
        <taxon>Ecdysozoa</taxon>
        <taxon>Arthropoda</taxon>
        <taxon>Hexapoda</taxon>
        <taxon>Insecta</taxon>
        <taxon>Pterygota</taxon>
        <taxon>Neoptera</taxon>
        <taxon>Paraneoptera</taxon>
        <taxon>Hemiptera</taxon>
        <taxon>Sternorrhyncha</taxon>
        <taxon>Aphidomorpha</taxon>
        <taxon>Aphidoidea</taxon>
        <taxon>Aphididae</taxon>
        <taxon>Macrosiphini</taxon>
        <taxon>Macrosiphum</taxon>
    </lineage>
</organism>
<reference evidence="2 3" key="1">
    <citation type="submission" date="2023-01" db="EMBL/GenBank/DDBJ databases">
        <authorList>
            <person name="Whitehead M."/>
        </authorList>
    </citation>
    <scope>NUCLEOTIDE SEQUENCE [LARGE SCALE GENOMIC DNA]</scope>
</reference>
<comment type="caution">
    <text evidence="2">The sequence shown here is derived from an EMBL/GenBank/DDBJ whole genome shotgun (WGS) entry which is preliminary data.</text>
</comment>
<name>A0AAV0WGC6_9HEMI</name>
<sequence>MPPIEIFQLMIGPIFQTIVQQTNLYAQQKNVNINTSIEEIKAFIRILIFMGYHSLPSIRLYWSNDPNFFCERVAKIMPVKRFLKILRLIHLNDNSQMPSRNSLDFDKLYKIRPMITHLKDIYQSVYRPSRYLAVDESMVAYKGRSTMKQYMPMKPIKRGFKIWALADSYSGFLLNLDIYTGKKSNGIPEYGLGENVVLYLTKKSKNLFYCVFFDNFFTSIPLIFKLLCDGIFACGTFRVNKKYYPKHLMKNDGKYTSGDIEYAQSEDIGIMRWKDRGSKPVTLVSNMHNSSDTSTVLRKNGKGERIQVKCPTGISEYNKYMGGVDKFDQYMSPYSISQKSRKWWITLFYYMVDNAIVNSYILYKESCNKNKKKYITHLEFRSRLTDELIGNFSCRKKNTSSPHEQRYKKKQKLSIAHDFTGVDHMPKFIDKYRRCKMCSTKAKEKRSNMICSTCDITLCKQCFVPYNKPT</sequence>
<accession>A0AAV0WGC6</accession>
<dbReference type="InterPro" id="IPR029526">
    <property type="entry name" value="PGBD"/>
</dbReference>
<proteinExistence type="predicted"/>
<evidence type="ECO:0000259" key="1">
    <source>
        <dbReference type="Pfam" id="PF13843"/>
    </source>
</evidence>
<dbReference type="PANTHER" id="PTHR46599:SF3">
    <property type="entry name" value="PIGGYBAC TRANSPOSABLE ELEMENT-DERIVED PROTEIN 4"/>
    <property type="match status" value="1"/>
</dbReference>
<keyword evidence="3" id="KW-1185">Reference proteome</keyword>
<evidence type="ECO:0000313" key="3">
    <source>
        <dbReference type="Proteomes" id="UP001160148"/>
    </source>
</evidence>
<protein>
    <recommendedName>
        <fullName evidence="1">PiggyBac transposable element-derived protein domain-containing protein</fullName>
    </recommendedName>
</protein>
<dbReference type="Pfam" id="PF13843">
    <property type="entry name" value="DDE_Tnp_1_7"/>
    <property type="match status" value="1"/>
</dbReference>